<proteinExistence type="predicted"/>
<keyword evidence="1" id="KW-0472">Membrane</keyword>
<name>D3AMW7_9FIRM</name>
<organism evidence="2 3">
    <name type="scientific">Hungatella hathewayi DSM 13479</name>
    <dbReference type="NCBI Taxonomy" id="566550"/>
    <lineage>
        <taxon>Bacteria</taxon>
        <taxon>Bacillati</taxon>
        <taxon>Bacillota</taxon>
        <taxon>Clostridia</taxon>
        <taxon>Lachnospirales</taxon>
        <taxon>Lachnospiraceae</taxon>
        <taxon>Hungatella</taxon>
    </lineage>
</organism>
<keyword evidence="1" id="KW-1133">Transmembrane helix</keyword>
<sequence length="45" mass="5534">MFCYLPIFLCIINNNSVSFLLHLIFYYIFLYNKYVVLNYSIQKIM</sequence>
<accession>D3AMW7</accession>
<evidence type="ECO:0000313" key="3">
    <source>
        <dbReference type="Proteomes" id="UP000004968"/>
    </source>
</evidence>
<evidence type="ECO:0000313" key="2">
    <source>
        <dbReference type="EMBL" id="EFC96850.1"/>
    </source>
</evidence>
<evidence type="ECO:0000256" key="1">
    <source>
        <dbReference type="SAM" id="Phobius"/>
    </source>
</evidence>
<feature type="transmembrane region" description="Helical" evidence="1">
    <location>
        <begin position="7"/>
        <end position="29"/>
    </location>
</feature>
<keyword evidence="1" id="KW-0812">Transmembrane</keyword>
<gene>
    <name evidence="2" type="ORF">CLOSTHATH_04967</name>
</gene>
<dbReference type="EMBL" id="ACIO01000486">
    <property type="protein sequence ID" value="EFC96850.1"/>
    <property type="molecule type" value="Genomic_DNA"/>
</dbReference>
<protein>
    <submittedName>
        <fullName evidence="2">Uncharacterized protein</fullName>
    </submittedName>
</protein>
<dbReference type="AlphaFoldDB" id="D3AMW7"/>
<comment type="caution">
    <text evidence="2">The sequence shown here is derived from an EMBL/GenBank/DDBJ whole genome shotgun (WGS) entry which is preliminary data.</text>
</comment>
<dbReference type="Proteomes" id="UP000004968">
    <property type="component" value="Unassembled WGS sequence"/>
</dbReference>
<dbReference type="HOGENOM" id="CLU_3200730_0_0_9"/>
<reference evidence="2 3" key="1">
    <citation type="submission" date="2010-01" db="EMBL/GenBank/DDBJ databases">
        <authorList>
            <person name="Weinstock G."/>
            <person name="Sodergren E."/>
            <person name="Clifton S."/>
            <person name="Fulton L."/>
            <person name="Fulton B."/>
            <person name="Courtney L."/>
            <person name="Fronick C."/>
            <person name="Harrison M."/>
            <person name="Strong C."/>
            <person name="Farmer C."/>
            <person name="Delahaunty K."/>
            <person name="Markovic C."/>
            <person name="Hall O."/>
            <person name="Minx P."/>
            <person name="Tomlinson C."/>
            <person name="Mitreva M."/>
            <person name="Nelson J."/>
            <person name="Hou S."/>
            <person name="Wollam A."/>
            <person name="Pepin K.H."/>
            <person name="Johnson M."/>
            <person name="Bhonagiri V."/>
            <person name="Nash W.E."/>
            <person name="Warren W."/>
            <person name="Chinwalla A."/>
            <person name="Mardis E.R."/>
            <person name="Wilson R.K."/>
        </authorList>
    </citation>
    <scope>NUCLEOTIDE SEQUENCE [LARGE SCALE GENOMIC DNA]</scope>
    <source>
        <strain evidence="2 3">DSM 13479</strain>
    </source>
</reference>